<dbReference type="AlphaFoldDB" id="A0A8C9HT42"/>
<reference evidence="1" key="2">
    <citation type="submission" date="2025-09" db="UniProtKB">
        <authorList>
            <consortium name="Ensembl"/>
        </authorList>
    </citation>
    <scope>IDENTIFICATION</scope>
</reference>
<evidence type="ECO:0000313" key="1">
    <source>
        <dbReference type="Ensembl" id="ENSPTEP00000022640.1"/>
    </source>
</evidence>
<keyword evidence="2" id="KW-1185">Reference proteome</keyword>
<reference evidence="1" key="1">
    <citation type="submission" date="2025-08" db="UniProtKB">
        <authorList>
            <consortium name="Ensembl"/>
        </authorList>
    </citation>
    <scope>IDENTIFICATION</scope>
</reference>
<dbReference type="Ensembl" id="ENSPTET00000032506.1">
    <property type="protein sequence ID" value="ENSPTEP00000022640.1"/>
    <property type="gene ID" value="ENSPTEG00000023541.1"/>
</dbReference>
<proteinExistence type="predicted"/>
<name>A0A8C9HT42_9PRIM</name>
<organism evidence="1 2">
    <name type="scientific">Piliocolobus tephrosceles</name>
    <name type="common">Ugandan red Colobus</name>
    <dbReference type="NCBI Taxonomy" id="591936"/>
    <lineage>
        <taxon>Eukaryota</taxon>
        <taxon>Metazoa</taxon>
        <taxon>Chordata</taxon>
        <taxon>Craniata</taxon>
        <taxon>Vertebrata</taxon>
        <taxon>Euteleostomi</taxon>
        <taxon>Mammalia</taxon>
        <taxon>Eutheria</taxon>
        <taxon>Euarchontoglires</taxon>
        <taxon>Primates</taxon>
        <taxon>Haplorrhini</taxon>
        <taxon>Catarrhini</taxon>
        <taxon>Cercopithecidae</taxon>
        <taxon>Colobinae</taxon>
        <taxon>Piliocolobus</taxon>
    </lineage>
</organism>
<dbReference type="Proteomes" id="UP000694416">
    <property type="component" value="Unplaced"/>
</dbReference>
<accession>A0A8C9HT42</accession>
<protein>
    <submittedName>
        <fullName evidence="1">Uncharacterized protein</fullName>
    </submittedName>
</protein>
<sequence>LLPTSPYPPPHGNPSLFSLRATGLGSGEGVCEIVESVTCSRDISFTSKFSRSGRIVVILKMGFLQNPSALFFTTICTENVMFPQRADT</sequence>
<evidence type="ECO:0000313" key="2">
    <source>
        <dbReference type="Proteomes" id="UP000694416"/>
    </source>
</evidence>